<gene>
    <name evidence="2" type="ORF">Sjap_025456</name>
</gene>
<feature type="region of interest" description="Disordered" evidence="1">
    <location>
        <begin position="1"/>
        <end position="29"/>
    </location>
</feature>
<name>A0AAP0E1M8_9MAGN</name>
<proteinExistence type="predicted"/>
<dbReference type="AlphaFoldDB" id="A0AAP0E1M8"/>
<dbReference type="Proteomes" id="UP001417504">
    <property type="component" value="Unassembled WGS sequence"/>
</dbReference>
<reference evidence="2 3" key="1">
    <citation type="submission" date="2024-01" db="EMBL/GenBank/DDBJ databases">
        <title>Genome assemblies of Stephania.</title>
        <authorList>
            <person name="Yang L."/>
        </authorList>
    </citation>
    <scope>NUCLEOTIDE SEQUENCE [LARGE SCALE GENOMIC DNA]</scope>
    <source>
        <strain evidence="2">QJT</strain>
        <tissue evidence="2">Leaf</tissue>
    </source>
</reference>
<accession>A0AAP0E1M8</accession>
<comment type="caution">
    <text evidence="2">The sequence shown here is derived from an EMBL/GenBank/DDBJ whole genome shotgun (WGS) entry which is preliminary data.</text>
</comment>
<organism evidence="2 3">
    <name type="scientific">Stephania japonica</name>
    <dbReference type="NCBI Taxonomy" id="461633"/>
    <lineage>
        <taxon>Eukaryota</taxon>
        <taxon>Viridiplantae</taxon>
        <taxon>Streptophyta</taxon>
        <taxon>Embryophyta</taxon>
        <taxon>Tracheophyta</taxon>
        <taxon>Spermatophyta</taxon>
        <taxon>Magnoliopsida</taxon>
        <taxon>Ranunculales</taxon>
        <taxon>Menispermaceae</taxon>
        <taxon>Menispermoideae</taxon>
        <taxon>Cissampelideae</taxon>
        <taxon>Stephania</taxon>
    </lineage>
</organism>
<evidence type="ECO:0000256" key="1">
    <source>
        <dbReference type="SAM" id="MobiDB-lite"/>
    </source>
</evidence>
<evidence type="ECO:0000313" key="3">
    <source>
        <dbReference type="Proteomes" id="UP001417504"/>
    </source>
</evidence>
<evidence type="ECO:0000313" key="2">
    <source>
        <dbReference type="EMBL" id="KAK9085045.1"/>
    </source>
</evidence>
<dbReference type="EMBL" id="JBBNAE010000011">
    <property type="protein sequence ID" value="KAK9085045.1"/>
    <property type="molecule type" value="Genomic_DNA"/>
</dbReference>
<sequence>MNERGISSEGSQPRVKLLDASNGMDGRKDMEMDVENNTYKESLVSVKKIRFMENLRLQEGDMMIREDDLGPIVIVSQRNCFQITKGNKKSIGGNKGKSVKGKANNGEVNLKHQQCGKNSTQLLSEVANQAQFKSNAINGPLKVPIGSSLDYSPEATNISIEALEVGEKLFQTGKGPRAKGVFNGGTSNEGIEASNGESREMDVFVDVSNQ</sequence>
<protein>
    <submittedName>
        <fullName evidence="2">Uncharacterized protein</fullName>
    </submittedName>
</protein>
<keyword evidence="3" id="KW-1185">Reference proteome</keyword>
<feature type="region of interest" description="Disordered" evidence="1">
    <location>
        <begin position="174"/>
        <end position="210"/>
    </location>
</feature>